<dbReference type="Proteomes" id="UP000540989">
    <property type="component" value="Unassembled WGS sequence"/>
</dbReference>
<dbReference type="Gene3D" id="3.40.50.1820">
    <property type="entry name" value="alpha/beta hydrolase"/>
    <property type="match status" value="1"/>
</dbReference>
<organism evidence="1 2">
    <name type="scientific">Granulicella aggregans</name>
    <dbReference type="NCBI Taxonomy" id="474949"/>
    <lineage>
        <taxon>Bacteria</taxon>
        <taxon>Pseudomonadati</taxon>
        <taxon>Acidobacteriota</taxon>
        <taxon>Terriglobia</taxon>
        <taxon>Terriglobales</taxon>
        <taxon>Acidobacteriaceae</taxon>
        <taxon>Granulicella</taxon>
    </lineage>
</organism>
<gene>
    <name evidence="1" type="ORF">HDF16_004034</name>
</gene>
<keyword evidence="2" id="KW-1185">Reference proteome</keyword>
<dbReference type="InterPro" id="IPR029058">
    <property type="entry name" value="AB_hydrolase_fold"/>
</dbReference>
<accession>A0A7W8E566</accession>
<name>A0A7W8E566_9BACT</name>
<dbReference type="EMBL" id="JACHIP010000005">
    <property type="protein sequence ID" value="MBB5059311.1"/>
    <property type="molecule type" value="Genomic_DNA"/>
</dbReference>
<evidence type="ECO:0000313" key="2">
    <source>
        <dbReference type="Proteomes" id="UP000540989"/>
    </source>
</evidence>
<protein>
    <submittedName>
        <fullName evidence="1">Putative esterase</fullName>
    </submittedName>
</protein>
<sequence>MAELSYVTLNEPMRSVQQKSSVLMLLHGVGSNERNMLPLGNGADPRLGVISVRGPLTLGTNAYGWFQVSFAASGPHD</sequence>
<reference evidence="1 2" key="1">
    <citation type="submission" date="2020-08" db="EMBL/GenBank/DDBJ databases">
        <title>Genomic Encyclopedia of Type Strains, Phase IV (KMG-V): Genome sequencing to study the core and pangenomes of soil and plant-associated prokaryotes.</title>
        <authorList>
            <person name="Whitman W."/>
        </authorList>
    </citation>
    <scope>NUCLEOTIDE SEQUENCE [LARGE SCALE GENOMIC DNA]</scope>
    <source>
        <strain evidence="1 2">M8UP14</strain>
    </source>
</reference>
<dbReference type="SUPFAM" id="SSF53474">
    <property type="entry name" value="alpha/beta-Hydrolases"/>
    <property type="match status" value="1"/>
</dbReference>
<dbReference type="RefSeq" id="WP_184220529.1">
    <property type="nucleotide sequence ID" value="NZ_JACHIP010000005.1"/>
</dbReference>
<proteinExistence type="predicted"/>
<comment type="caution">
    <text evidence="1">The sequence shown here is derived from an EMBL/GenBank/DDBJ whole genome shotgun (WGS) entry which is preliminary data.</text>
</comment>
<evidence type="ECO:0000313" key="1">
    <source>
        <dbReference type="EMBL" id="MBB5059311.1"/>
    </source>
</evidence>
<dbReference type="AlphaFoldDB" id="A0A7W8E566"/>